<organism evidence="1 2">
    <name type="scientific">Saccharomonospora amisosensis</name>
    <dbReference type="NCBI Taxonomy" id="1128677"/>
    <lineage>
        <taxon>Bacteria</taxon>
        <taxon>Bacillati</taxon>
        <taxon>Actinomycetota</taxon>
        <taxon>Actinomycetes</taxon>
        <taxon>Pseudonocardiales</taxon>
        <taxon>Pseudonocardiaceae</taxon>
        <taxon>Saccharomonospora</taxon>
    </lineage>
</organism>
<evidence type="ECO:0008006" key="3">
    <source>
        <dbReference type="Google" id="ProtNLM"/>
    </source>
</evidence>
<gene>
    <name evidence="1" type="ORF">FHU38_001991</name>
</gene>
<reference evidence="1 2" key="1">
    <citation type="submission" date="2020-03" db="EMBL/GenBank/DDBJ databases">
        <title>Sequencing the genomes of 1000 actinobacteria strains.</title>
        <authorList>
            <person name="Klenk H.-P."/>
        </authorList>
    </citation>
    <scope>NUCLEOTIDE SEQUENCE [LARGE SCALE GENOMIC DNA]</scope>
    <source>
        <strain evidence="1 2">DSM 45685</strain>
    </source>
</reference>
<proteinExistence type="predicted"/>
<name>A0A7X5UPR6_9PSEU</name>
<dbReference type="AlphaFoldDB" id="A0A7X5UPR6"/>
<protein>
    <recommendedName>
        <fullName evidence="3">Phosphotransferase</fullName>
    </recommendedName>
</protein>
<dbReference type="Proteomes" id="UP000545493">
    <property type="component" value="Unassembled WGS sequence"/>
</dbReference>
<dbReference type="SUPFAM" id="SSF56112">
    <property type="entry name" value="Protein kinase-like (PK-like)"/>
    <property type="match status" value="1"/>
</dbReference>
<evidence type="ECO:0000313" key="1">
    <source>
        <dbReference type="EMBL" id="NIJ11647.1"/>
    </source>
</evidence>
<accession>A0A7X5UPR6</accession>
<comment type="caution">
    <text evidence="1">The sequence shown here is derived from an EMBL/GenBank/DDBJ whole genome shotgun (WGS) entry which is preliminary data.</text>
</comment>
<sequence length="409" mass="43567">MIVDASSTDDSPVGAGEKPLPVDSAVAAAESVLAQRFGSSVRLVDAEDLAGSGPATVVRARVASSSFALPRTLVIKHYPGSPPPGGPDPFAREAASYQLFTALPPEERMCPELLAHNGEQRILVIDDLGRAPTLQDKLRSGDSRAAETALLSWARSLGRMHSATASREADFNALLRRLSGKGRVEDGWRGEGADTGLGDDALPFEAVTELTVLLRDNFGVSTPEPVRDAVERAGEHARSACYRAFSPVDLWPDNNLVTSGGVRFLDFERGRVRSALADAAHLRVPFASSPDPLALPAGMSEAMVAAWRAEVVQLWPSLADDETLAAYLLDTQLVQVWLATWRDLPGLTGVRSASPSSRAAALVTWWRDLAQYAERGGADAVAEHAATVASALDARFGPKLALALYPAFR</sequence>
<dbReference type="EMBL" id="JAAOYM010000001">
    <property type="protein sequence ID" value="NIJ11647.1"/>
    <property type="molecule type" value="Genomic_DNA"/>
</dbReference>
<evidence type="ECO:0000313" key="2">
    <source>
        <dbReference type="Proteomes" id="UP000545493"/>
    </source>
</evidence>
<keyword evidence="2" id="KW-1185">Reference proteome</keyword>
<dbReference type="RefSeq" id="WP_167169269.1">
    <property type="nucleotide sequence ID" value="NZ_JAAOYM010000001.1"/>
</dbReference>
<dbReference type="InterPro" id="IPR011009">
    <property type="entry name" value="Kinase-like_dom_sf"/>
</dbReference>